<feature type="compositionally biased region" description="Polar residues" evidence="6">
    <location>
        <begin position="168"/>
        <end position="178"/>
    </location>
</feature>
<dbReference type="InterPro" id="IPR008271">
    <property type="entry name" value="Ser/Thr_kinase_AS"/>
</dbReference>
<dbReference type="PANTHER" id="PTHR45646:SF11">
    <property type="entry name" value="SERINE_THREONINE-PROTEIN KINASE DOA"/>
    <property type="match status" value="1"/>
</dbReference>
<feature type="compositionally biased region" description="Basic residues" evidence="6">
    <location>
        <begin position="38"/>
        <end position="65"/>
    </location>
</feature>
<evidence type="ECO:0000256" key="2">
    <source>
        <dbReference type="ARBA" id="ARBA00022679"/>
    </source>
</evidence>
<evidence type="ECO:0000256" key="5">
    <source>
        <dbReference type="ARBA" id="ARBA00022840"/>
    </source>
</evidence>
<dbReference type="PROSITE" id="PS00108">
    <property type="entry name" value="PROTEIN_KINASE_ST"/>
    <property type="match status" value="1"/>
</dbReference>
<dbReference type="InterPro" id="IPR000719">
    <property type="entry name" value="Prot_kinase_dom"/>
</dbReference>
<evidence type="ECO:0000259" key="7">
    <source>
        <dbReference type="PROSITE" id="PS50011"/>
    </source>
</evidence>
<dbReference type="GO" id="GO:0005634">
    <property type="term" value="C:nucleus"/>
    <property type="evidence" value="ECO:0007669"/>
    <property type="project" value="TreeGrafter"/>
</dbReference>
<dbReference type="InterPro" id="IPR051175">
    <property type="entry name" value="CLK_kinases"/>
</dbReference>
<keyword evidence="3" id="KW-0547">Nucleotide-binding</keyword>
<evidence type="ECO:0000256" key="6">
    <source>
        <dbReference type="SAM" id="MobiDB-lite"/>
    </source>
</evidence>
<organism evidence="8 9">
    <name type="scientific">Chaetoceros tenuissimus</name>
    <dbReference type="NCBI Taxonomy" id="426638"/>
    <lineage>
        <taxon>Eukaryota</taxon>
        <taxon>Sar</taxon>
        <taxon>Stramenopiles</taxon>
        <taxon>Ochrophyta</taxon>
        <taxon>Bacillariophyta</taxon>
        <taxon>Coscinodiscophyceae</taxon>
        <taxon>Chaetocerotophycidae</taxon>
        <taxon>Chaetocerotales</taxon>
        <taxon>Chaetocerotaceae</taxon>
        <taxon>Chaetoceros</taxon>
    </lineage>
</organism>
<evidence type="ECO:0000313" key="8">
    <source>
        <dbReference type="EMBL" id="GFH57631.1"/>
    </source>
</evidence>
<dbReference type="EMBL" id="BLLK01000058">
    <property type="protein sequence ID" value="GFH57631.1"/>
    <property type="molecule type" value="Genomic_DNA"/>
</dbReference>
<feature type="compositionally biased region" description="Basic and acidic residues" evidence="6">
    <location>
        <begin position="66"/>
        <end position="77"/>
    </location>
</feature>
<accession>A0AAD3HBY2</accession>
<keyword evidence="4" id="KW-0418">Kinase</keyword>
<proteinExistence type="predicted"/>
<protein>
    <recommendedName>
        <fullName evidence="7">Protein kinase domain-containing protein</fullName>
    </recommendedName>
</protein>
<dbReference type="PANTHER" id="PTHR45646">
    <property type="entry name" value="SERINE/THREONINE-PROTEIN KINASE DOA-RELATED"/>
    <property type="match status" value="1"/>
</dbReference>
<feature type="compositionally biased region" description="Basic and acidic residues" evidence="6">
    <location>
        <begin position="92"/>
        <end position="128"/>
    </location>
</feature>
<feature type="compositionally biased region" description="Low complexity" evidence="6">
    <location>
        <begin position="154"/>
        <end position="167"/>
    </location>
</feature>
<feature type="compositionally biased region" description="Basic residues" evidence="6">
    <location>
        <begin position="238"/>
        <end position="247"/>
    </location>
</feature>
<dbReference type="InterPro" id="IPR011009">
    <property type="entry name" value="Kinase-like_dom_sf"/>
</dbReference>
<feature type="compositionally biased region" description="Pro residues" evidence="6">
    <location>
        <begin position="8"/>
        <end position="22"/>
    </location>
</feature>
<name>A0AAD3HBY2_9STRA</name>
<dbReference type="AlphaFoldDB" id="A0AAD3HBY2"/>
<dbReference type="SUPFAM" id="SSF56112">
    <property type="entry name" value="Protein kinase-like (PK-like)"/>
    <property type="match status" value="1"/>
</dbReference>
<dbReference type="Gene3D" id="1.10.510.10">
    <property type="entry name" value="Transferase(Phosphotransferase) domain 1"/>
    <property type="match status" value="1"/>
</dbReference>
<dbReference type="Gene3D" id="3.30.200.20">
    <property type="entry name" value="Phosphorylase Kinase, domain 1"/>
    <property type="match status" value="1"/>
</dbReference>
<dbReference type="SMART" id="SM00220">
    <property type="entry name" value="S_TKc"/>
    <property type="match status" value="1"/>
</dbReference>
<dbReference type="PROSITE" id="PS50011">
    <property type="entry name" value="PROTEIN_KINASE_DOM"/>
    <property type="match status" value="1"/>
</dbReference>
<dbReference type="GO" id="GO:0005524">
    <property type="term" value="F:ATP binding"/>
    <property type="evidence" value="ECO:0007669"/>
    <property type="project" value="UniProtKB-KW"/>
</dbReference>
<gene>
    <name evidence="8" type="ORF">CTEN210_14107</name>
</gene>
<feature type="compositionally biased region" description="Basic residues" evidence="6">
    <location>
        <begin position="132"/>
        <end position="144"/>
    </location>
</feature>
<keyword evidence="1" id="KW-0723">Serine/threonine-protein kinase</keyword>
<feature type="compositionally biased region" description="Basic residues" evidence="6">
    <location>
        <begin position="78"/>
        <end position="91"/>
    </location>
</feature>
<feature type="region of interest" description="Disordered" evidence="6">
    <location>
        <begin position="1"/>
        <end position="301"/>
    </location>
</feature>
<dbReference type="Proteomes" id="UP001054902">
    <property type="component" value="Unassembled WGS sequence"/>
</dbReference>
<dbReference type="GO" id="GO:0004674">
    <property type="term" value="F:protein serine/threonine kinase activity"/>
    <property type="evidence" value="ECO:0007669"/>
    <property type="project" value="UniProtKB-KW"/>
</dbReference>
<feature type="compositionally biased region" description="Basic and acidic residues" evidence="6">
    <location>
        <begin position="180"/>
        <end position="201"/>
    </location>
</feature>
<keyword evidence="2" id="KW-0808">Transferase</keyword>
<dbReference type="Pfam" id="PF00069">
    <property type="entry name" value="Pkinase"/>
    <property type="match status" value="1"/>
</dbReference>
<reference evidence="8 9" key="1">
    <citation type="journal article" date="2021" name="Sci. Rep.">
        <title>The genome of the diatom Chaetoceros tenuissimus carries an ancient integrated fragment of an extant virus.</title>
        <authorList>
            <person name="Hongo Y."/>
            <person name="Kimura K."/>
            <person name="Takaki Y."/>
            <person name="Yoshida Y."/>
            <person name="Baba S."/>
            <person name="Kobayashi G."/>
            <person name="Nagasaki K."/>
            <person name="Hano T."/>
            <person name="Tomaru Y."/>
        </authorList>
    </citation>
    <scope>NUCLEOTIDE SEQUENCE [LARGE SCALE GENOMIC DNA]</scope>
    <source>
        <strain evidence="8 9">NIES-3715</strain>
    </source>
</reference>
<keyword evidence="5" id="KW-0067">ATP-binding</keyword>
<evidence type="ECO:0000256" key="1">
    <source>
        <dbReference type="ARBA" id="ARBA00022527"/>
    </source>
</evidence>
<sequence length="656" mass="76287">MNDRNYYQPPPPQGRGPPPPYFHPDQHRPHIYGPGRSPPRRRSRSPPRYSRSRSPRRRHYSPRRSRSFDRMDRDPYRRRPIRRRSRSRSRSYKRDFSPRRPPSREYRGRSRSREFRNRPRSSSRDRQYRNGLRSRSHSRRRMRSFSRERRFSRSRSYSMRLSRRSFSGSPSRNRSQSTGKRRERDGSMRSFSREKDVDNKNDGVGIISDDDIDKDKNRQHSGGSGGRSRSVDSGDRDRRKRKRRKERSRRDGSRDREHRRRRSDGRRRDRDGRRKRRGRGGSGGSVSSRGRDDSYGHFEGGPGSIIDGRFKLIKEVGVGTFGRVVQAVDIRQKGDIKIPSRGGRDRRDRKYRIKMEDTVAIKIVRNVKRYYDSALIEAQILKDVNNQGGRGKSLCAVLLTEFDLHGHHCLVFECLGRSLYDFMKTHGFKPFPLFCVRDFARQLLDVLDFIHSMGLIHTDLKPENILLKSNKERPYRLPDGSDQQVPASTAIKLVDFGGATYDRDRKKTSIINTRQYRAPEVILGLGWSIPSDLWSAGCIIAELYKGELLFATHDNVEHLALIEKIIGRFPIRMIKDSKEFGPVFDREGWHKLDLSSSSKEHVRKNVDLQTMVKEKDQASGIASLLESLLSIDPDQRASASDGLKSSFFSEVAEDSK</sequence>
<evidence type="ECO:0000256" key="4">
    <source>
        <dbReference type="ARBA" id="ARBA00022777"/>
    </source>
</evidence>
<feature type="domain" description="Protein kinase" evidence="7">
    <location>
        <begin position="310"/>
        <end position="648"/>
    </location>
</feature>
<evidence type="ECO:0000256" key="3">
    <source>
        <dbReference type="ARBA" id="ARBA00022741"/>
    </source>
</evidence>
<evidence type="ECO:0000313" key="9">
    <source>
        <dbReference type="Proteomes" id="UP001054902"/>
    </source>
</evidence>
<keyword evidence="9" id="KW-1185">Reference proteome</keyword>
<comment type="caution">
    <text evidence="8">The sequence shown here is derived from an EMBL/GenBank/DDBJ whole genome shotgun (WGS) entry which is preliminary data.</text>
</comment>